<evidence type="ECO:0000313" key="3">
    <source>
        <dbReference type="Proteomes" id="UP000215181"/>
    </source>
</evidence>
<name>A0A235EZ62_9RHOO</name>
<organism evidence="2 3">
    <name type="scientific">Thauera propionica</name>
    <dbReference type="NCBI Taxonomy" id="2019431"/>
    <lineage>
        <taxon>Bacteria</taxon>
        <taxon>Pseudomonadati</taxon>
        <taxon>Pseudomonadota</taxon>
        <taxon>Betaproteobacteria</taxon>
        <taxon>Rhodocyclales</taxon>
        <taxon>Zoogloeaceae</taxon>
        <taxon>Thauera</taxon>
    </lineage>
</organism>
<gene>
    <name evidence="2" type="ORF">CGK74_09095</name>
</gene>
<sequence>MLEKSAADRYQAAAKQLTKTEAAHRKNLEALHTAREARNAAQVTPLRRDCEKSERALQDALQAAHDAHRAYWSRRRDALRDELKRIALVLAEYNAFARLAGDQSPHPAQRHLQNLEIEGFVAENVLADDVLACDGVPQESPDCALLEDEIGAWRP</sequence>
<evidence type="ECO:0000313" key="2">
    <source>
        <dbReference type="EMBL" id="OYD54329.1"/>
    </source>
</evidence>
<keyword evidence="3" id="KW-1185">Reference proteome</keyword>
<dbReference type="Proteomes" id="UP000215181">
    <property type="component" value="Unassembled WGS sequence"/>
</dbReference>
<dbReference type="EMBL" id="NOIH01000008">
    <property type="protein sequence ID" value="OYD54329.1"/>
    <property type="molecule type" value="Genomic_DNA"/>
</dbReference>
<protein>
    <submittedName>
        <fullName evidence="2">Uncharacterized protein</fullName>
    </submittedName>
</protein>
<dbReference type="AlphaFoldDB" id="A0A235EZ62"/>
<feature type="region of interest" description="Disordered" evidence="1">
    <location>
        <begin position="1"/>
        <end position="26"/>
    </location>
</feature>
<dbReference type="RefSeq" id="WP_094268167.1">
    <property type="nucleotide sequence ID" value="NZ_NOIH01000008.1"/>
</dbReference>
<reference evidence="2 3" key="1">
    <citation type="submission" date="2017-07" db="EMBL/GenBank/DDBJ databases">
        <title>Thauera sp. KNDSS-Mac4 genome sequence and assembly.</title>
        <authorList>
            <person name="Mayilraj S."/>
        </authorList>
    </citation>
    <scope>NUCLEOTIDE SEQUENCE [LARGE SCALE GENOMIC DNA]</scope>
    <source>
        <strain evidence="2 3">KNDSS-Mac4</strain>
    </source>
</reference>
<proteinExistence type="predicted"/>
<dbReference type="OrthoDB" id="9857644at2"/>
<evidence type="ECO:0000256" key="1">
    <source>
        <dbReference type="SAM" id="MobiDB-lite"/>
    </source>
</evidence>
<accession>A0A235EZ62</accession>
<comment type="caution">
    <text evidence="2">The sequence shown here is derived from an EMBL/GenBank/DDBJ whole genome shotgun (WGS) entry which is preliminary data.</text>
</comment>